<evidence type="ECO:0000256" key="1">
    <source>
        <dbReference type="SAM" id="MobiDB-lite"/>
    </source>
</evidence>
<proteinExistence type="predicted"/>
<accession>A0A016WT21</accession>
<dbReference type="AlphaFoldDB" id="A0A016WT21"/>
<evidence type="ECO:0000313" key="2">
    <source>
        <dbReference type="EMBL" id="EYC42158.1"/>
    </source>
</evidence>
<dbReference type="Proteomes" id="UP000024635">
    <property type="component" value="Unassembled WGS sequence"/>
</dbReference>
<keyword evidence="3" id="KW-1185">Reference proteome</keyword>
<dbReference type="EMBL" id="JARK01000141">
    <property type="protein sequence ID" value="EYC42158.1"/>
    <property type="molecule type" value="Genomic_DNA"/>
</dbReference>
<protein>
    <submittedName>
        <fullName evidence="2">Uncharacterized protein</fullName>
    </submittedName>
</protein>
<reference evidence="3" key="1">
    <citation type="journal article" date="2015" name="Nat. Genet.">
        <title>The genome and transcriptome of the zoonotic hookworm Ancylostoma ceylanicum identify infection-specific gene families.</title>
        <authorList>
            <person name="Schwarz E.M."/>
            <person name="Hu Y."/>
            <person name="Antoshechkin I."/>
            <person name="Miller M.M."/>
            <person name="Sternberg P.W."/>
            <person name="Aroian R.V."/>
        </authorList>
    </citation>
    <scope>NUCLEOTIDE SEQUENCE</scope>
    <source>
        <strain evidence="3">HY135</strain>
    </source>
</reference>
<evidence type="ECO:0000313" key="3">
    <source>
        <dbReference type="Proteomes" id="UP000024635"/>
    </source>
</evidence>
<organism evidence="2 3">
    <name type="scientific">Ancylostoma ceylanicum</name>
    <dbReference type="NCBI Taxonomy" id="53326"/>
    <lineage>
        <taxon>Eukaryota</taxon>
        <taxon>Metazoa</taxon>
        <taxon>Ecdysozoa</taxon>
        <taxon>Nematoda</taxon>
        <taxon>Chromadorea</taxon>
        <taxon>Rhabditida</taxon>
        <taxon>Rhabditina</taxon>
        <taxon>Rhabditomorpha</taxon>
        <taxon>Strongyloidea</taxon>
        <taxon>Ancylostomatidae</taxon>
        <taxon>Ancylostomatinae</taxon>
        <taxon>Ancylostoma</taxon>
    </lineage>
</organism>
<comment type="caution">
    <text evidence="2">The sequence shown here is derived from an EMBL/GenBank/DDBJ whole genome shotgun (WGS) entry which is preliminary data.</text>
</comment>
<gene>
    <name evidence="2" type="primary">Acey_s0541.g3197</name>
    <name evidence="2" type="ORF">Y032_0541g3197</name>
</gene>
<sequence>MQLASARQHNVHLEEENLAAQGKKQVMNTPRRAFGDMKNKATPGKSAVKAASTIQKPTVCFFPDMLICFC</sequence>
<name>A0A016WT21_9BILA</name>
<dbReference type="OrthoDB" id="5806098at2759"/>
<feature type="region of interest" description="Disordered" evidence="1">
    <location>
        <begin position="1"/>
        <end position="43"/>
    </location>
</feature>